<protein>
    <recommendedName>
        <fullName evidence="3">DUF3788 domain-containing protein</fullName>
    </recommendedName>
</protein>
<dbReference type="EMBL" id="BJCC01000017">
    <property type="protein sequence ID" value="GCF94373.1"/>
    <property type="molecule type" value="Genomic_DNA"/>
</dbReference>
<comment type="caution">
    <text evidence="1">The sequence shown here is derived from an EMBL/GenBank/DDBJ whole genome shotgun (WGS) entry which is preliminary data.</text>
</comment>
<reference evidence="2" key="1">
    <citation type="submission" date="2019-02" db="EMBL/GenBank/DDBJ databases">
        <title>Draft genome sequence of Enterococcus sp. Gos25-1.</title>
        <authorList>
            <person name="Tanaka N."/>
            <person name="Shiwa Y."/>
            <person name="Fujita N."/>
        </authorList>
    </citation>
    <scope>NUCLEOTIDE SEQUENCE [LARGE SCALE GENOMIC DNA]</scope>
    <source>
        <strain evidence="2">Gos25-1</strain>
    </source>
</reference>
<dbReference type="Proteomes" id="UP000290567">
    <property type="component" value="Unassembled WGS sequence"/>
</dbReference>
<organism evidence="1 2">
    <name type="scientific">Enterococcus florum</name>
    <dbReference type="NCBI Taxonomy" id="2480627"/>
    <lineage>
        <taxon>Bacteria</taxon>
        <taxon>Bacillati</taxon>
        <taxon>Bacillota</taxon>
        <taxon>Bacilli</taxon>
        <taxon>Lactobacillales</taxon>
        <taxon>Enterococcaceae</taxon>
        <taxon>Enterococcus</taxon>
    </lineage>
</organism>
<dbReference type="RefSeq" id="WP_146622796.1">
    <property type="nucleotide sequence ID" value="NZ_BJCC01000017.1"/>
</dbReference>
<evidence type="ECO:0000313" key="2">
    <source>
        <dbReference type="Proteomes" id="UP000290567"/>
    </source>
</evidence>
<dbReference type="InterPro" id="IPR024265">
    <property type="entry name" value="DUF3788"/>
</dbReference>
<keyword evidence="2" id="KW-1185">Reference proteome</keyword>
<dbReference type="AlphaFoldDB" id="A0A4P5PMA3"/>
<gene>
    <name evidence="1" type="ORF">NRIC_22640</name>
</gene>
<accession>A0A4P5PMA3</accession>
<dbReference type="Pfam" id="PF12663">
    <property type="entry name" value="DUF3788"/>
    <property type="match status" value="1"/>
</dbReference>
<evidence type="ECO:0000313" key="1">
    <source>
        <dbReference type="EMBL" id="GCF94373.1"/>
    </source>
</evidence>
<evidence type="ECO:0008006" key="3">
    <source>
        <dbReference type="Google" id="ProtNLM"/>
    </source>
</evidence>
<name>A0A4P5PMA3_9ENTE</name>
<sequence>MKWCQRFAKEQQPTFLEMTEFIQNPLWKTFHQYLQAAYETQPQFAYSGCSMRPGWNVKYSKAGKSLCTLYPETGRFTALIVVGRKEMPQAEEILPVLTLETQELFRQTKTGQGAKWLMLSIHSVSMLEDAVKLISLRRKPKHQINMEDCINENRQNNALSAAGQTRSLCAEND</sequence>
<dbReference type="OrthoDB" id="9090890at2"/>
<proteinExistence type="predicted"/>